<dbReference type="EMBL" id="VSRR010003208">
    <property type="protein sequence ID" value="MPC35136.1"/>
    <property type="molecule type" value="Genomic_DNA"/>
</dbReference>
<name>A0A5B7EPC3_PORTR</name>
<proteinExistence type="predicted"/>
<gene>
    <name evidence="2" type="ORF">E2C01_028552</name>
</gene>
<dbReference type="Proteomes" id="UP000324222">
    <property type="component" value="Unassembled WGS sequence"/>
</dbReference>
<keyword evidence="3" id="KW-1185">Reference proteome</keyword>
<sequence length="99" mass="10414">MRSYGDDPISCCGCQLHQISHFLKEYRKVQTAQSGSVVSKGGRGIPLWWEEEGRCGGAGGGDRQAVVGGGLEGVGKVELLRDEPTKPSSLSPLPNSEAG</sequence>
<evidence type="ECO:0000256" key="1">
    <source>
        <dbReference type="SAM" id="MobiDB-lite"/>
    </source>
</evidence>
<evidence type="ECO:0000313" key="2">
    <source>
        <dbReference type="EMBL" id="MPC35136.1"/>
    </source>
</evidence>
<reference evidence="2 3" key="1">
    <citation type="submission" date="2019-05" db="EMBL/GenBank/DDBJ databases">
        <title>Another draft genome of Portunus trituberculatus and its Hox gene families provides insights of decapod evolution.</title>
        <authorList>
            <person name="Jeong J.-H."/>
            <person name="Song I."/>
            <person name="Kim S."/>
            <person name="Choi T."/>
            <person name="Kim D."/>
            <person name="Ryu S."/>
            <person name="Kim W."/>
        </authorList>
    </citation>
    <scope>NUCLEOTIDE SEQUENCE [LARGE SCALE GENOMIC DNA]</scope>
    <source>
        <tissue evidence="2">Muscle</tissue>
    </source>
</reference>
<protein>
    <submittedName>
        <fullName evidence="2">Uncharacterized protein</fullName>
    </submittedName>
</protein>
<feature type="region of interest" description="Disordered" evidence="1">
    <location>
        <begin position="78"/>
        <end position="99"/>
    </location>
</feature>
<comment type="caution">
    <text evidence="2">The sequence shown here is derived from an EMBL/GenBank/DDBJ whole genome shotgun (WGS) entry which is preliminary data.</text>
</comment>
<feature type="compositionally biased region" description="Polar residues" evidence="1">
    <location>
        <begin position="86"/>
        <end position="99"/>
    </location>
</feature>
<accession>A0A5B7EPC3</accession>
<organism evidence="2 3">
    <name type="scientific">Portunus trituberculatus</name>
    <name type="common">Swimming crab</name>
    <name type="synonym">Neptunus trituberculatus</name>
    <dbReference type="NCBI Taxonomy" id="210409"/>
    <lineage>
        <taxon>Eukaryota</taxon>
        <taxon>Metazoa</taxon>
        <taxon>Ecdysozoa</taxon>
        <taxon>Arthropoda</taxon>
        <taxon>Crustacea</taxon>
        <taxon>Multicrustacea</taxon>
        <taxon>Malacostraca</taxon>
        <taxon>Eumalacostraca</taxon>
        <taxon>Eucarida</taxon>
        <taxon>Decapoda</taxon>
        <taxon>Pleocyemata</taxon>
        <taxon>Brachyura</taxon>
        <taxon>Eubrachyura</taxon>
        <taxon>Portunoidea</taxon>
        <taxon>Portunidae</taxon>
        <taxon>Portuninae</taxon>
        <taxon>Portunus</taxon>
    </lineage>
</organism>
<evidence type="ECO:0000313" key="3">
    <source>
        <dbReference type="Proteomes" id="UP000324222"/>
    </source>
</evidence>
<dbReference type="AlphaFoldDB" id="A0A5B7EPC3"/>